<dbReference type="eggNOG" id="COG2771">
    <property type="taxonomic scope" value="Bacteria"/>
</dbReference>
<accession>Q47GB5</accession>
<evidence type="ECO:0000259" key="1">
    <source>
        <dbReference type="SMART" id="SM00421"/>
    </source>
</evidence>
<protein>
    <submittedName>
        <fullName evidence="2">Regulatory protein, LuxR</fullName>
    </submittedName>
</protein>
<dbReference type="KEGG" id="dar:Daro_1367"/>
<dbReference type="GO" id="GO:0003677">
    <property type="term" value="F:DNA binding"/>
    <property type="evidence" value="ECO:0007669"/>
    <property type="project" value="InterPro"/>
</dbReference>
<dbReference type="SUPFAM" id="SSF46894">
    <property type="entry name" value="C-terminal effector domain of the bipartite response regulators"/>
    <property type="match status" value="1"/>
</dbReference>
<sequence>MGNAGGRTIDQRISKLTSASDGHGDVLEGWAQRPTCRGIRPRCGQTGDEESVCADCQFLHERQLGTAEDVEFLRHCRAIRGYVDQGISALFSPYVAAVLVGANGRVLDIDERSAEYLRTSRVLGIRHNRLYAQEKDVNDHLMQAIDRVSAGGKPDTLICSVGRNSAARYAILLQPNPHNSSAMPSETHPVVCFIFPLGRRRVASAQQLISLFGLSPAEARLARALCHGETLEEFAEAQNVKLSTVKTQLRAVFAKTQTDRQVALVNLIAGIPPLR</sequence>
<reference evidence="2" key="1">
    <citation type="submission" date="2005-08" db="EMBL/GenBank/DDBJ databases">
        <title>Complete sequence of Dechloromonas aromatica RCB.</title>
        <authorList>
            <person name="Salinero K.K."/>
            <person name="Copeland A."/>
            <person name="Lucas S."/>
            <person name="Lapidus A."/>
            <person name="Barry K."/>
            <person name="Detter J.C."/>
            <person name="Glavina T."/>
            <person name="Hammon N."/>
            <person name="Israni S."/>
            <person name="Pitluck S."/>
            <person name="Di Bartolo G."/>
            <person name="Trong S."/>
            <person name="Schmutz J."/>
            <person name="Larimer F."/>
            <person name="Land M."/>
            <person name="Ivanova N."/>
            <person name="Richardson P."/>
        </authorList>
    </citation>
    <scope>NUCLEOTIDE SEQUENCE</scope>
    <source>
        <strain evidence="2">RCB</strain>
    </source>
</reference>
<dbReference type="GO" id="GO:0006355">
    <property type="term" value="P:regulation of DNA-templated transcription"/>
    <property type="evidence" value="ECO:0007669"/>
    <property type="project" value="InterPro"/>
</dbReference>
<name>Q47GB5_DECAR</name>
<dbReference type="HOGENOM" id="CLU_1010911_0_0_4"/>
<dbReference type="eggNOG" id="COG1499">
    <property type="taxonomic scope" value="Bacteria"/>
</dbReference>
<feature type="domain" description="HTH luxR-type" evidence="1">
    <location>
        <begin position="211"/>
        <end position="268"/>
    </location>
</feature>
<dbReference type="EMBL" id="CP000089">
    <property type="protein sequence ID" value="AAZ46116.1"/>
    <property type="molecule type" value="Genomic_DNA"/>
</dbReference>
<dbReference type="SMART" id="SM00421">
    <property type="entry name" value="HTH_LUXR"/>
    <property type="match status" value="1"/>
</dbReference>
<dbReference type="InterPro" id="IPR000792">
    <property type="entry name" value="Tscrpt_reg_LuxR_C"/>
</dbReference>
<proteinExistence type="predicted"/>
<dbReference type="Gene3D" id="1.10.10.10">
    <property type="entry name" value="Winged helix-like DNA-binding domain superfamily/Winged helix DNA-binding domain"/>
    <property type="match status" value="1"/>
</dbReference>
<dbReference type="InterPro" id="IPR036388">
    <property type="entry name" value="WH-like_DNA-bd_sf"/>
</dbReference>
<dbReference type="InterPro" id="IPR016032">
    <property type="entry name" value="Sig_transdc_resp-reg_C-effctor"/>
</dbReference>
<organism evidence="2">
    <name type="scientific">Dechloromonas aromatica (strain RCB)</name>
    <dbReference type="NCBI Taxonomy" id="159087"/>
    <lineage>
        <taxon>Bacteria</taxon>
        <taxon>Pseudomonadati</taxon>
        <taxon>Pseudomonadota</taxon>
        <taxon>Betaproteobacteria</taxon>
        <taxon>Rhodocyclales</taxon>
        <taxon>Azonexaceae</taxon>
        <taxon>Dechloromonas</taxon>
    </lineage>
</organism>
<evidence type="ECO:0000313" key="2">
    <source>
        <dbReference type="EMBL" id="AAZ46116.1"/>
    </source>
</evidence>
<gene>
    <name evidence="2" type="ordered locus">Daro_1367</name>
</gene>
<dbReference type="STRING" id="159087.Daro_1367"/>
<dbReference type="AlphaFoldDB" id="Q47GB5"/>